<sequence>MIQLVNHNDEKVAESILSIQLPAYKIEADLIGFDGIPQLLDTVENIKGSKERFLGKLDGSKLVGFLSYEGTDELIDICRLVVDPNHFRKGIASELLSYLLNVYAYEKKIIVSTGAKNIPAITLYERHNFKKLEDVEIEPDFYITQLTYERKKI</sequence>
<protein>
    <submittedName>
        <fullName evidence="2">GNAT family N-acetyltransferase</fullName>
    </submittedName>
</protein>
<evidence type="ECO:0000313" key="2">
    <source>
        <dbReference type="EMBL" id="MCZ8533618.1"/>
    </source>
</evidence>
<dbReference type="Gene3D" id="3.40.630.30">
    <property type="match status" value="1"/>
</dbReference>
<organism evidence="2 3">
    <name type="scientific">Psychrobacillus psychrodurans</name>
    <dbReference type="NCBI Taxonomy" id="126157"/>
    <lineage>
        <taxon>Bacteria</taxon>
        <taxon>Bacillati</taxon>
        <taxon>Bacillota</taxon>
        <taxon>Bacilli</taxon>
        <taxon>Bacillales</taxon>
        <taxon>Bacillaceae</taxon>
        <taxon>Psychrobacillus</taxon>
    </lineage>
</organism>
<feature type="domain" description="N-acetyltransferase" evidence="1">
    <location>
        <begin position="10"/>
        <end position="149"/>
    </location>
</feature>
<dbReference type="Pfam" id="PF00583">
    <property type="entry name" value="Acetyltransf_1"/>
    <property type="match status" value="1"/>
</dbReference>
<keyword evidence="3" id="KW-1185">Reference proteome</keyword>
<reference evidence="2" key="1">
    <citation type="submission" date="2022-05" db="EMBL/GenBank/DDBJ databases">
        <authorList>
            <person name="Colautti A."/>
            <person name="Iacumin L."/>
        </authorList>
    </citation>
    <scope>NUCLEOTIDE SEQUENCE</scope>
    <source>
        <strain evidence="2">DSM 30747</strain>
    </source>
</reference>
<dbReference type="RefSeq" id="WP_269921928.1">
    <property type="nucleotide sequence ID" value="NZ_JAMKBI010000006.1"/>
</dbReference>
<dbReference type="PROSITE" id="PS51186">
    <property type="entry name" value="GNAT"/>
    <property type="match status" value="1"/>
</dbReference>
<evidence type="ECO:0000259" key="1">
    <source>
        <dbReference type="PROSITE" id="PS51186"/>
    </source>
</evidence>
<accession>A0A9X3L8Z6</accession>
<dbReference type="EMBL" id="JAMKBI010000006">
    <property type="protein sequence ID" value="MCZ8533618.1"/>
    <property type="molecule type" value="Genomic_DNA"/>
</dbReference>
<dbReference type="CDD" id="cd04301">
    <property type="entry name" value="NAT_SF"/>
    <property type="match status" value="1"/>
</dbReference>
<dbReference type="AlphaFoldDB" id="A0A9X3L8Z6"/>
<name>A0A9X3L8Z6_9BACI</name>
<dbReference type="InterPro" id="IPR016181">
    <property type="entry name" value="Acyl_CoA_acyltransferase"/>
</dbReference>
<dbReference type="Proteomes" id="UP001152172">
    <property type="component" value="Unassembled WGS sequence"/>
</dbReference>
<dbReference type="GO" id="GO:0016747">
    <property type="term" value="F:acyltransferase activity, transferring groups other than amino-acyl groups"/>
    <property type="evidence" value="ECO:0007669"/>
    <property type="project" value="InterPro"/>
</dbReference>
<gene>
    <name evidence="2" type="ORF">M9R61_09860</name>
</gene>
<evidence type="ECO:0000313" key="3">
    <source>
        <dbReference type="Proteomes" id="UP001152172"/>
    </source>
</evidence>
<comment type="caution">
    <text evidence="2">The sequence shown here is derived from an EMBL/GenBank/DDBJ whole genome shotgun (WGS) entry which is preliminary data.</text>
</comment>
<dbReference type="SUPFAM" id="SSF55729">
    <property type="entry name" value="Acyl-CoA N-acyltransferases (Nat)"/>
    <property type="match status" value="1"/>
</dbReference>
<proteinExistence type="predicted"/>
<dbReference type="InterPro" id="IPR000182">
    <property type="entry name" value="GNAT_dom"/>
</dbReference>